<proteinExistence type="predicted"/>
<feature type="non-terminal residue" evidence="2">
    <location>
        <position position="112"/>
    </location>
</feature>
<comment type="caution">
    <text evidence="2">The sequence shown here is derived from an EMBL/GenBank/DDBJ whole genome shotgun (WGS) entry which is preliminary data.</text>
</comment>
<reference evidence="2 3" key="1">
    <citation type="submission" date="2020-12" db="EMBL/GenBank/DDBJ databases">
        <title>Metabolic potential, ecology and presence of endohyphal bacteria is reflected in genomic diversity of Mucoromycotina.</title>
        <authorList>
            <person name="Muszewska A."/>
            <person name="Okrasinska A."/>
            <person name="Steczkiewicz K."/>
            <person name="Drgas O."/>
            <person name="Orlowska M."/>
            <person name="Perlinska-Lenart U."/>
            <person name="Aleksandrzak-Piekarczyk T."/>
            <person name="Szatraj K."/>
            <person name="Zielenkiewicz U."/>
            <person name="Pilsyk S."/>
            <person name="Malc E."/>
            <person name="Mieczkowski P."/>
            <person name="Kruszewska J.S."/>
            <person name="Biernat P."/>
            <person name="Pawlowska J."/>
        </authorList>
    </citation>
    <scope>NUCLEOTIDE SEQUENCE [LARGE SCALE GENOMIC DNA]</scope>
    <source>
        <strain evidence="2 3">CBS 142.35</strain>
    </source>
</reference>
<feature type="region of interest" description="Disordered" evidence="1">
    <location>
        <begin position="1"/>
        <end position="36"/>
    </location>
</feature>
<dbReference type="OrthoDB" id="10044727at2759"/>
<name>A0A8H7VKK1_9FUNG</name>
<keyword evidence="3" id="KW-1185">Reference proteome</keyword>
<gene>
    <name evidence="2" type="ORF">INT45_001547</name>
</gene>
<accession>A0A8H7VKK1</accession>
<protein>
    <submittedName>
        <fullName evidence="2">Uncharacterized protein</fullName>
    </submittedName>
</protein>
<evidence type="ECO:0000313" key="3">
    <source>
        <dbReference type="Proteomes" id="UP000646827"/>
    </source>
</evidence>
<sequence>MGPLTKQQKRVREQLKNSTNGRFTKLSRTEENNQPEILDDSETTVEDDFEILATLEVTEATESAEVIRENSKPIFPIKWNESEATSSRGKYWGNSKNIKYYREEQALKKKKG</sequence>
<dbReference type="AlphaFoldDB" id="A0A8H7VKK1"/>
<dbReference type="Proteomes" id="UP000646827">
    <property type="component" value="Unassembled WGS sequence"/>
</dbReference>
<evidence type="ECO:0000313" key="2">
    <source>
        <dbReference type="EMBL" id="KAG2218004.1"/>
    </source>
</evidence>
<dbReference type="EMBL" id="JAEPRB010000258">
    <property type="protein sequence ID" value="KAG2218004.1"/>
    <property type="molecule type" value="Genomic_DNA"/>
</dbReference>
<organism evidence="2 3">
    <name type="scientific">Circinella minor</name>
    <dbReference type="NCBI Taxonomy" id="1195481"/>
    <lineage>
        <taxon>Eukaryota</taxon>
        <taxon>Fungi</taxon>
        <taxon>Fungi incertae sedis</taxon>
        <taxon>Mucoromycota</taxon>
        <taxon>Mucoromycotina</taxon>
        <taxon>Mucoromycetes</taxon>
        <taxon>Mucorales</taxon>
        <taxon>Lichtheimiaceae</taxon>
        <taxon>Circinella</taxon>
    </lineage>
</organism>
<evidence type="ECO:0000256" key="1">
    <source>
        <dbReference type="SAM" id="MobiDB-lite"/>
    </source>
</evidence>